<dbReference type="AlphaFoldDB" id="H5SNK2"/>
<reference evidence="1" key="1">
    <citation type="journal article" date="2005" name="Environ. Microbiol.">
        <title>Genetic and functional properties of uncultivated thermophilic crenarchaeotes from a subsurface gold mine as revealed by analysis of genome fragments.</title>
        <authorList>
            <person name="Nunoura T."/>
            <person name="Hirayama H."/>
            <person name="Takami H."/>
            <person name="Oida H."/>
            <person name="Nishi S."/>
            <person name="Shimamura S."/>
            <person name="Suzuki Y."/>
            <person name="Inagaki F."/>
            <person name="Takai K."/>
            <person name="Nealson K.H."/>
            <person name="Horikoshi K."/>
        </authorList>
    </citation>
    <scope>NUCLEOTIDE SEQUENCE</scope>
</reference>
<proteinExistence type="predicted"/>
<gene>
    <name evidence="1" type="ORF">HGMM_F52D02C17</name>
</gene>
<evidence type="ECO:0000313" key="1">
    <source>
        <dbReference type="EMBL" id="BAL57738.1"/>
    </source>
</evidence>
<sequence length="78" mass="8869">MPTVAEDGELRFIVRTRDHPPAHVHVVCADGQEVRINLNDGTFLDEPPPGKRGAILKAFYRHAKEIREAWDHYHGRGT</sequence>
<reference evidence="1" key="2">
    <citation type="journal article" date="2012" name="PLoS ONE">
        <title>A Deeply Branching Thermophilic Bacterium with an Ancient Acetyl-CoA Pathway Dominates a Subsurface Ecosystem.</title>
        <authorList>
            <person name="Takami H."/>
            <person name="Noguchi H."/>
            <person name="Takaki Y."/>
            <person name="Uchiyama I."/>
            <person name="Toyoda A."/>
            <person name="Nishi S."/>
            <person name="Chee G.-J."/>
            <person name="Arai W."/>
            <person name="Nunoura T."/>
            <person name="Itoh T."/>
            <person name="Hattori M."/>
            <person name="Takai K."/>
        </authorList>
    </citation>
    <scope>NUCLEOTIDE SEQUENCE</scope>
</reference>
<dbReference type="Pfam" id="PF13711">
    <property type="entry name" value="DUF4160"/>
    <property type="match status" value="1"/>
</dbReference>
<dbReference type="EMBL" id="AP011783">
    <property type="protein sequence ID" value="BAL57738.1"/>
    <property type="molecule type" value="Genomic_DNA"/>
</dbReference>
<protein>
    <submittedName>
        <fullName evidence="1">Hypothetical conserved protein</fullName>
    </submittedName>
</protein>
<accession>H5SNK2</accession>
<name>H5SNK2_9BACT</name>
<organism evidence="1">
    <name type="scientific">uncultured Acetothermia bacterium</name>
    <dbReference type="NCBI Taxonomy" id="236499"/>
    <lineage>
        <taxon>Bacteria</taxon>
        <taxon>Candidatus Bipolaricaulota</taxon>
        <taxon>environmental samples</taxon>
    </lineage>
</organism>
<dbReference type="InterPro" id="IPR025427">
    <property type="entry name" value="DUF4160"/>
</dbReference>